<dbReference type="EC" id="2.6.1.1" evidence="3"/>
<proteinExistence type="inferred from homology"/>
<dbReference type="PANTHER" id="PTHR46383">
    <property type="entry name" value="ASPARTATE AMINOTRANSFERASE"/>
    <property type="match status" value="1"/>
</dbReference>
<accession>A0A2P9HRF7</accession>
<evidence type="ECO:0000256" key="1">
    <source>
        <dbReference type="ARBA" id="ARBA00001933"/>
    </source>
</evidence>
<keyword evidence="4 9" id="KW-0032">Aminotransferase</keyword>
<gene>
    <name evidence="9" type="ORF">OHAE_2614</name>
</gene>
<comment type="cofactor">
    <cofactor evidence="1">
        <name>pyridoxal 5'-phosphate</name>
        <dbReference type="ChEBI" id="CHEBI:597326"/>
    </cofactor>
</comment>
<comment type="similarity">
    <text evidence="2">Belongs to the class-I pyridoxal-phosphate-dependent aminotransferase family.</text>
</comment>
<evidence type="ECO:0000256" key="2">
    <source>
        <dbReference type="ARBA" id="ARBA00007441"/>
    </source>
</evidence>
<sequence>MNLPAVNPLIDQLSAPPIPAVQVWARDYDGSHGPLIDLSQAVPGYPPHPDMLRFLGEAAGSLSSAGYGPIEGEAVLRQAYARHVGSLYGASIEARNVHVTSGCNQAFIAAIMCVAGSGDTVLTTDPFYFNHRSSLEMLGIKPASFPCRAENGFVPTVEDVRAALHPGVRALTLVSPNNPTGAVYPPELLGQIYALCRANGTWLILDETYRDFLPTAGEAPHELFGEADWPSHLIQLYSFSKSFCIPGHRLGAIVAGVDMVANIAKVMDNLQICATRAPQVAVARVLAPLEAWRNENRKEIACRSATLRSVMAVVDGWRVEAVGAYFAFVRHPFEGLSSVTVAERLAKSLGIVTLPGVFFGDGQEAFLRFAFANADVAGIEATGARLPSLRL</sequence>
<dbReference type="InterPro" id="IPR015421">
    <property type="entry name" value="PyrdxlP-dep_Trfase_major"/>
</dbReference>
<evidence type="ECO:0000259" key="8">
    <source>
        <dbReference type="Pfam" id="PF00155"/>
    </source>
</evidence>
<dbReference type="InterPro" id="IPR015424">
    <property type="entry name" value="PyrdxlP-dep_Trfase"/>
</dbReference>
<evidence type="ECO:0000256" key="4">
    <source>
        <dbReference type="ARBA" id="ARBA00022576"/>
    </source>
</evidence>
<evidence type="ECO:0000256" key="3">
    <source>
        <dbReference type="ARBA" id="ARBA00012753"/>
    </source>
</evidence>
<dbReference type="NCBIfam" id="NF005732">
    <property type="entry name" value="PRK07550.1"/>
    <property type="match status" value="1"/>
</dbReference>
<evidence type="ECO:0000256" key="6">
    <source>
        <dbReference type="ARBA" id="ARBA00022898"/>
    </source>
</evidence>
<dbReference type="PANTHER" id="PTHR46383:SF1">
    <property type="entry name" value="ASPARTATE AMINOTRANSFERASE"/>
    <property type="match status" value="1"/>
</dbReference>
<keyword evidence="6" id="KW-0663">Pyridoxal phosphate</keyword>
<keyword evidence="5 9" id="KW-0808">Transferase</keyword>
<dbReference type="CDD" id="cd00609">
    <property type="entry name" value="AAT_like"/>
    <property type="match status" value="1"/>
</dbReference>
<protein>
    <recommendedName>
        <fullName evidence="3">aspartate transaminase</fullName>
        <ecNumber evidence="3">2.6.1.1</ecNumber>
    </recommendedName>
</protein>
<evidence type="ECO:0000313" key="10">
    <source>
        <dbReference type="Proteomes" id="UP000246073"/>
    </source>
</evidence>
<dbReference type="GO" id="GO:0030170">
    <property type="term" value="F:pyridoxal phosphate binding"/>
    <property type="evidence" value="ECO:0007669"/>
    <property type="project" value="InterPro"/>
</dbReference>
<comment type="catalytic activity">
    <reaction evidence="7">
        <text>L-aspartate + 2-oxoglutarate = oxaloacetate + L-glutamate</text>
        <dbReference type="Rhea" id="RHEA:21824"/>
        <dbReference type="ChEBI" id="CHEBI:16452"/>
        <dbReference type="ChEBI" id="CHEBI:16810"/>
        <dbReference type="ChEBI" id="CHEBI:29985"/>
        <dbReference type="ChEBI" id="CHEBI:29991"/>
        <dbReference type="EC" id="2.6.1.1"/>
    </reaction>
</comment>
<organism evidence="9 10">
    <name type="scientific">Ochrobactrum soli</name>
    <dbReference type="NCBI Taxonomy" id="2448455"/>
    <lineage>
        <taxon>Bacteria</taxon>
        <taxon>Pseudomonadati</taxon>
        <taxon>Pseudomonadota</taxon>
        <taxon>Alphaproteobacteria</taxon>
        <taxon>Hyphomicrobiales</taxon>
        <taxon>Brucellaceae</taxon>
        <taxon>Brucella/Ochrobactrum group</taxon>
        <taxon>Ochrobactrum</taxon>
    </lineage>
</organism>
<dbReference type="Proteomes" id="UP000246073">
    <property type="component" value="Unassembled WGS sequence"/>
</dbReference>
<dbReference type="InterPro" id="IPR050596">
    <property type="entry name" value="AspAT/PAT-like"/>
</dbReference>
<dbReference type="EMBL" id="OOFM01000005">
    <property type="protein sequence ID" value="SPL66747.1"/>
    <property type="molecule type" value="Genomic_DNA"/>
</dbReference>
<feature type="domain" description="Aminotransferase class I/classII large" evidence="8">
    <location>
        <begin position="58"/>
        <end position="380"/>
    </location>
</feature>
<dbReference type="Gene3D" id="3.40.640.10">
    <property type="entry name" value="Type I PLP-dependent aspartate aminotransferase-like (Major domain)"/>
    <property type="match status" value="1"/>
</dbReference>
<evidence type="ECO:0000313" key="9">
    <source>
        <dbReference type="EMBL" id="SPL66747.1"/>
    </source>
</evidence>
<dbReference type="GO" id="GO:0004069">
    <property type="term" value="F:L-aspartate:2-oxoglutarate aminotransferase activity"/>
    <property type="evidence" value="ECO:0007669"/>
    <property type="project" value="UniProtKB-EC"/>
</dbReference>
<dbReference type="InterPro" id="IPR004839">
    <property type="entry name" value="Aminotransferase_I/II_large"/>
</dbReference>
<reference evidence="10" key="1">
    <citation type="submission" date="2017-12" db="EMBL/GenBank/DDBJ databases">
        <authorList>
            <person name="Diaz M."/>
        </authorList>
    </citation>
    <scope>NUCLEOTIDE SEQUENCE [LARGE SCALE GENOMIC DNA]</scope>
    <source>
        <strain evidence="10">FI11154</strain>
    </source>
</reference>
<name>A0A2P9HRF7_9HYPH</name>
<dbReference type="AlphaFoldDB" id="A0A2P9HRF7"/>
<evidence type="ECO:0000256" key="7">
    <source>
        <dbReference type="ARBA" id="ARBA00049185"/>
    </source>
</evidence>
<dbReference type="GO" id="GO:0006520">
    <property type="term" value="P:amino acid metabolic process"/>
    <property type="evidence" value="ECO:0007669"/>
    <property type="project" value="InterPro"/>
</dbReference>
<dbReference type="Pfam" id="PF00155">
    <property type="entry name" value="Aminotran_1_2"/>
    <property type="match status" value="1"/>
</dbReference>
<dbReference type="SUPFAM" id="SSF53383">
    <property type="entry name" value="PLP-dependent transferases"/>
    <property type="match status" value="1"/>
</dbReference>
<evidence type="ECO:0000256" key="5">
    <source>
        <dbReference type="ARBA" id="ARBA00022679"/>
    </source>
</evidence>